<feature type="repeat" description="WD" evidence="3">
    <location>
        <begin position="100"/>
        <end position="142"/>
    </location>
</feature>
<dbReference type="CDD" id="cd00200">
    <property type="entry name" value="WD40"/>
    <property type="match status" value="1"/>
</dbReference>
<sequence>MDFNSGFAFIEVSSVKASAMKVISCHFSPDGKWLVTAGHDKKAVLWYADGLKPKSICQGHSSLVTDVRFSPSMPYLATSSFDKTVRVWDIGSARESLHTFRGHSACVMSVDFHPNRNELICSCDGDGQIRYWNITTGICSEAFKGGTALIRFQPRLGRYLAAAEENFVAVIDVETQACLHSLEGHVKPIHFVCWDPSGEYIASVSEDTVRIWTIGSGNEGECIHELSSDSNRFHSCVFHPTNPSLLIIGCYQTLKIWNMIENKTVTLPAHEGLIASLAVSTVNRLVASASHDKFVKLWT</sequence>
<dbReference type="GO" id="GO:0003714">
    <property type="term" value="F:transcription corepressor activity"/>
    <property type="evidence" value="ECO:0007669"/>
    <property type="project" value="InterPro"/>
</dbReference>
<dbReference type="Proteomes" id="UP000027138">
    <property type="component" value="Unassembled WGS sequence"/>
</dbReference>
<proteinExistence type="predicted"/>
<dbReference type="OrthoDB" id="47802at2759"/>
<dbReference type="STRING" id="180498.A0A067JUL6"/>
<reference evidence="4 5" key="1">
    <citation type="journal article" date="2014" name="PLoS ONE">
        <title>Global Analysis of Gene Expression Profiles in Physic Nut (Jatropha curcas L.) Seedlings Exposed to Salt Stress.</title>
        <authorList>
            <person name="Zhang L."/>
            <person name="Zhang C."/>
            <person name="Wu P."/>
            <person name="Chen Y."/>
            <person name="Li M."/>
            <person name="Jiang H."/>
            <person name="Wu G."/>
        </authorList>
    </citation>
    <scope>NUCLEOTIDE SEQUENCE [LARGE SCALE GENOMIC DNA]</scope>
    <source>
        <strain evidence="5">cv. GZQX0401</strain>
        <tissue evidence="4">Young leaves</tissue>
    </source>
</reference>
<dbReference type="Pfam" id="PF00400">
    <property type="entry name" value="WD40"/>
    <property type="match status" value="5"/>
</dbReference>
<dbReference type="PANTHER" id="PTHR44376:SF23">
    <property type="entry name" value="PROTEIN, PUTATIVE-RELATED"/>
    <property type="match status" value="1"/>
</dbReference>
<feature type="repeat" description="WD" evidence="3">
    <location>
        <begin position="57"/>
        <end position="98"/>
    </location>
</feature>
<keyword evidence="2" id="KW-0677">Repeat</keyword>
<dbReference type="EMBL" id="KK915213">
    <property type="protein sequence ID" value="KDP23675.1"/>
    <property type="molecule type" value="Genomic_DNA"/>
</dbReference>
<dbReference type="PROSITE" id="PS50294">
    <property type="entry name" value="WD_REPEATS_REGION"/>
    <property type="match status" value="3"/>
</dbReference>
<dbReference type="SUPFAM" id="SSF50978">
    <property type="entry name" value="WD40 repeat-like"/>
    <property type="match status" value="1"/>
</dbReference>
<dbReference type="InterPro" id="IPR019775">
    <property type="entry name" value="WD40_repeat_CS"/>
</dbReference>
<dbReference type="InterPro" id="IPR015943">
    <property type="entry name" value="WD40/YVTN_repeat-like_dom_sf"/>
</dbReference>
<feature type="repeat" description="WD" evidence="3">
    <location>
        <begin position="267"/>
        <end position="299"/>
    </location>
</feature>
<evidence type="ECO:0000313" key="4">
    <source>
        <dbReference type="EMBL" id="KDP23675.1"/>
    </source>
</evidence>
<keyword evidence="1 3" id="KW-0853">WD repeat</keyword>
<organism evidence="4 5">
    <name type="scientific">Jatropha curcas</name>
    <name type="common">Barbados nut</name>
    <dbReference type="NCBI Taxonomy" id="180498"/>
    <lineage>
        <taxon>Eukaryota</taxon>
        <taxon>Viridiplantae</taxon>
        <taxon>Streptophyta</taxon>
        <taxon>Embryophyta</taxon>
        <taxon>Tracheophyta</taxon>
        <taxon>Spermatophyta</taxon>
        <taxon>Magnoliopsida</taxon>
        <taxon>eudicotyledons</taxon>
        <taxon>Gunneridae</taxon>
        <taxon>Pentapetalae</taxon>
        <taxon>rosids</taxon>
        <taxon>fabids</taxon>
        <taxon>Malpighiales</taxon>
        <taxon>Euphorbiaceae</taxon>
        <taxon>Crotonoideae</taxon>
        <taxon>Jatropheae</taxon>
        <taxon>Jatropha</taxon>
    </lineage>
</organism>
<feature type="repeat" description="WD" evidence="3">
    <location>
        <begin position="15"/>
        <end position="46"/>
    </location>
</feature>
<dbReference type="InterPro" id="IPR036322">
    <property type="entry name" value="WD40_repeat_dom_sf"/>
</dbReference>
<dbReference type="PROSITE" id="PS00678">
    <property type="entry name" value="WD_REPEATS_1"/>
    <property type="match status" value="1"/>
</dbReference>
<dbReference type="KEGG" id="jcu:105647706"/>
<accession>A0A067JUL6</accession>
<gene>
    <name evidence="4" type="ORF">JCGZ_23508</name>
</gene>
<dbReference type="InterPro" id="IPR020472">
    <property type="entry name" value="WD40_PAC1"/>
</dbReference>
<dbReference type="InterPro" id="IPR001680">
    <property type="entry name" value="WD40_rpt"/>
</dbReference>
<dbReference type="SMART" id="SM00320">
    <property type="entry name" value="WD40"/>
    <property type="match status" value="6"/>
</dbReference>
<dbReference type="AlphaFoldDB" id="A0A067JUL6"/>
<evidence type="ECO:0000256" key="3">
    <source>
        <dbReference type="PROSITE-ProRule" id="PRU00221"/>
    </source>
</evidence>
<dbReference type="PRINTS" id="PR00320">
    <property type="entry name" value="GPROTEINBRPT"/>
</dbReference>
<evidence type="ECO:0000256" key="2">
    <source>
        <dbReference type="ARBA" id="ARBA00022737"/>
    </source>
</evidence>
<dbReference type="PROSITE" id="PS50082">
    <property type="entry name" value="WD_REPEATS_2"/>
    <property type="match status" value="4"/>
</dbReference>
<protein>
    <submittedName>
        <fullName evidence="4">Uncharacterized protein</fullName>
    </submittedName>
</protein>
<dbReference type="PANTHER" id="PTHR44376">
    <property type="entry name" value="TRANSCRIPTIONAL REGULATOR OF FILAMENTOUS GROWTH FLO8"/>
    <property type="match status" value="1"/>
</dbReference>
<dbReference type="Gene3D" id="2.130.10.10">
    <property type="entry name" value="YVTN repeat-like/Quinoprotein amine dehydrogenase"/>
    <property type="match status" value="2"/>
</dbReference>
<evidence type="ECO:0000256" key="1">
    <source>
        <dbReference type="ARBA" id="ARBA00022574"/>
    </source>
</evidence>
<name>A0A067JUL6_JATCU</name>
<evidence type="ECO:0000313" key="5">
    <source>
        <dbReference type="Proteomes" id="UP000027138"/>
    </source>
</evidence>
<keyword evidence="5" id="KW-1185">Reference proteome</keyword>
<dbReference type="InterPro" id="IPR044716">
    <property type="entry name" value="LEUNIG-like"/>
</dbReference>